<organism evidence="3 4">
    <name type="scientific">Fodinicola feengrottensis</name>
    <dbReference type="NCBI Taxonomy" id="435914"/>
    <lineage>
        <taxon>Bacteria</taxon>
        <taxon>Bacillati</taxon>
        <taxon>Actinomycetota</taxon>
        <taxon>Actinomycetes</taxon>
        <taxon>Mycobacteriales</taxon>
        <taxon>Fodinicola</taxon>
    </lineage>
</organism>
<dbReference type="CDD" id="cd16936">
    <property type="entry name" value="HATPase_RsbW-like"/>
    <property type="match status" value="1"/>
</dbReference>
<proteinExistence type="predicted"/>
<keyword evidence="1" id="KW-0418">Kinase</keyword>
<comment type="caution">
    <text evidence="3">The sequence shown here is derived from an EMBL/GenBank/DDBJ whole genome shotgun (WGS) entry which is preliminary data.</text>
</comment>
<evidence type="ECO:0000256" key="1">
    <source>
        <dbReference type="ARBA" id="ARBA00022527"/>
    </source>
</evidence>
<keyword evidence="1" id="KW-0808">Transferase</keyword>
<gene>
    <name evidence="3" type="ORF">GCM10009765_27280</name>
</gene>
<evidence type="ECO:0000259" key="2">
    <source>
        <dbReference type="Pfam" id="PF13581"/>
    </source>
</evidence>
<sequence>MTLAIRDVPHDPRSAAAVRRELSRELGARRVSADLTDDVEILVSELVGNAVRYANPLPGGVLRIAWELARNDEGHEVTLRVTDGGAIDAAGFPHQMDAPLDSETGRGLRIVATLASDWGVDTEAPGQSVWAVLRRKSTPLEVA</sequence>
<dbReference type="Gene3D" id="3.30.565.10">
    <property type="entry name" value="Histidine kinase-like ATPase, C-terminal domain"/>
    <property type="match status" value="1"/>
</dbReference>
<evidence type="ECO:0000313" key="4">
    <source>
        <dbReference type="Proteomes" id="UP001500618"/>
    </source>
</evidence>
<keyword evidence="4" id="KW-1185">Reference proteome</keyword>
<reference evidence="3 4" key="1">
    <citation type="journal article" date="2019" name="Int. J. Syst. Evol. Microbiol.">
        <title>The Global Catalogue of Microorganisms (GCM) 10K type strain sequencing project: providing services to taxonomists for standard genome sequencing and annotation.</title>
        <authorList>
            <consortium name="The Broad Institute Genomics Platform"/>
            <consortium name="The Broad Institute Genome Sequencing Center for Infectious Disease"/>
            <person name="Wu L."/>
            <person name="Ma J."/>
        </authorList>
    </citation>
    <scope>NUCLEOTIDE SEQUENCE [LARGE SCALE GENOMIC DNA]</scope>
    <source>
        <strain evidence="3 4">JCM 14718</strain>
    </source>
</reference>
<feature type="domain" description="Histidine kinase/HSP90-like ATPase" evidence="2">
    <location>
        <begin position="9"/>
        <end position="131"/>
    </location>
</feature>
<protein>
    <recommendedName>
        <fullName evidence="2">Histidine kinase/HSP90-like ATPase domain-containing protein</fullName>
    </recommendedName>
</protein>
<dbReference type="InterPro" id="IPR050267">
    <property type="entry name" value="Anti-sigma-factor_SerPK"/>
</dbReference>
<dbReference type="InterPro" id="IPR003594">
    <property type="entry name" value="HATPase_dom"/>
</dbReference>
<evidence type="ECO:0000313" key="3">
    <source>
        <dbReference type="EMBL" id="GAA1676465.1"/>
    </source>
</evidence>
<dbReference type="InterPro" id="IPR036890">
    <property type="entry name" value="HATPase_C_sf"/>
</dbReference>
<keyword evidence="1" id="KW-0723">Serine/threonine-protein kinase</keyword>
<dbReference type="EMBL" id="BAAANY010000009">
    <property type="protein sequence ID" value="GAA1676465.1"/>
    <property type="molecule type" value="Genomic_DNA"/>
</dbReference>
<dbReference type="Pfam" id="PF13581">
    <property type="entry name" value="HATPase_c_2"/>
    <property type="match status" value="1"/>
</dbReference>
<dbReference type="PANTHER" id="PTHR35526">
    <property type="entry name" value="ANTI-SIGMA-F FACTOR RSBW-RELATED"/>
    <property type="match status" value="1"/>
</dbReference>
<accession>A0ABN2GTY9</accession>
<dbReference type="SUPFAM" id="SSF55874">
    <property type="entry name" value="ATPase domain of HSP90 chaperone/DNA topoisomerase II/histidine kinase"/>
    <property type="match status" value="1"/>
</dbReference>
<dbReference type="RefSeq" id="WP_344310360.1">
    <property type="nucleotide sequence ID" value="NZ_BAAANY010000009.1"/>
</dbReference>
<dbReference type="Proteomes" id="UP001500618">
    <property type="component" value="Unassembled WGS sequence"/>
</dbReference>
<name>A0ABN2GTY9_9ACTN</name>
<dbReference type="PANTHER" id="PTHR35526:SF3">
    <property type="entry name" value="ANTI-SIGMA-F FACTOR RSBW"/>
    <property type="match status" value="1"/>
</dbReference>